<reference evidence="2" key="1">
    <citation type="journal article" date="2010" name="Science">
        <title>Signatures of adaptation to obligate biotrophy in the Hyaloperonospora arabidopsidis genome.</title>
        <authorList>
            <person name="Baxter L."/>
            <person name="Tripathy S."/>
            <person name="Ishaque N."/>
            <person name="Boot N."/>
            <person name="Cabral A."/>
            <person name="Kemen E."/>
            <person name="Thines M."/>
            <person name="Ah-Fong A."/>
            <person name="Anderson R."/>
            <person name="Badejoko W."/>
            <person name="Bittner-Eddy P."/>
            <person name="Boore J.L."/>
            <person name="Chibucos M.C."/>
            <person name="Coates M."/>
            <person name="Dehal P."/>
            <person name="Delehaunty K."/>
            <person name="Dong S."/>
            <person name="Downton P."/>
            <person name="Dumas B."/>
            <person name="Fabro G."/>
            <person name="Fronick C."/>
            <person name="Fuerstenberg S.I."/>
            <person name="Fulton L."/>
            <person name="Gaulin E."/>
            <person name="Govers F."/>
            <person name="Hughes L."/>
            <person name="Humphray S."/>
            <person name="Jiang R.H."/>
            <person name="Judelson H."/>
            <person name="Kamoun S."/>
            <person name="Kyung K."/>
            <person name="Meijer H."/>
            <person name="Minx P."/>
            <person name="Morris P."/>
            <person name="Nelson J."/>
            <person name="Phuntumart V."/>
            <person name="Qutob D."/>
            <person name="Rehmany A."/>
            <person name="Rougon-Cardoso A."/>
            <person name="Ryden P."/>
            <person name="Torto-Alalibo T."/>
            <person name="Studholme D."/>
            <person name="Wang Y."/>
            <person name="Win J."/>
            <person name="Wood J."/>
            <person name="Clifton S.W."/>
            <person name="Rogers J."/>
            <person name="Van den Ackerveken G."/>
            <person name="Jones J.D."/>
            <person name="McDowell J.M."/>
            <person name="Beynon J."/>
            <person name="Tyler B.M."/>
        </authorList>
    </citation>
    <scope>NUCLEOTIDE SEQUENCE [LARGE SCALE GENOMIC DNA]</scope>
    <source>
        <strain evidence="2">Emoy2</strain>
    </source>
</reference>
<evidence type="ECO:0000313" key="1">
    <source>
        <dbReference type="EnsemblProtists" id="HpaP810869"/>
    </source>
</evidence>
<organism evidence="1 2">
    <name type="scientific">Hyaloperonospora arabidopsidis (strain Emoy2)</name>
    <name type="common">Downy mildew agent</name>
    <name type="synonym">Peronospora arabidopsidis</name>
    <dbReference type="NCBI Taxonomy" id="559515"/>
    <lineage>
        <taxon>Eukaryota</taxon>
        <taxon>Sar</taxon>
        <taxon>Stramenopiles</taxon>
        <taxon>Oomycota</taxon>
        <taxon>Peronosporomycetes</taxon>
        <taxon>Peronosporales</taxon>
        <taxon>Peronosporaceae</taxon>
        <taxon>Hyaloperonospora</taxon>
    </lineage>
</organism>
<dbReference type="AlphaFoldDB" id="M4BWG8"/>
<evidence type="ECO:0000313" key="2">
    <source>
        <dbReference type="Proteomes" id="UP000011713"/>
    </source>
</evidence>
<protein>
    <submittedName>
        <fullName evidence="1">Uncharacterized protein</fullName>
    </submittedName>
</protein>
<dbReference type="Proteomes" id="UP000011713">
    <property type="component" value="Unassembled WGS sequence"/>
</dbReference>
<dbReference type="InParanoid" id="M4BWG8"/>
<name>M4BWG8_HYAAE</name>
<reference evidence="1" key="2">
    <citation type="submission" date="2015-06" db="UniProtKB">
        <authorList>
            <consortium name="EnsemblProtists"/>
        </authorList>
    </citation>
    <scope>IDENTIFICATION</scope>
    <source>
        <strain evidence="1">Emoy2</strain>
    </source>
</reference>
<sequence length="72" mass="7892">MIDITRVTHCKCFSEEGHSTPKSNSLSHEFGFIGISGIGERERYGGGVADGMREHKEVVVTAIILSCYFRGS</sequence>
<dbReference type="EMBL" id="JH597999">
    <property type="status" value="NOT_ANNOTATED_CDS"/>
    <property type="molecule type" value="Genomic_DNA"/>
</dbReference>
<accession>M4BWG8</accession>
<keyword evidence="2" id="KW-1185">Reference proteome</keyword>
<dbReference type="EnsemblProtists" id="HpaT810869">
    <property type="protein sequence ID" value="HpaP810869"/>
    <property type="gene ID" value="HpaG810869"/>
</dbReference>
<dbReference type="HOGENOM" id="CLU_2727614_0_0_1"/>
<proteinExistence type="predicted"/>
<dbReference type="VEuPathDB" id="FungiDB:HpaG810869"/>